<dbReference type="PRINTS" id="PR00722">
    <property type="entry name" value="CHYMOTRYPSIN"/>
</dbReference>
<dbReference type="InterPro" id="IPR018114">
    <property type="entry name" value="TRYPSIN_HIS"/>
</dbReference>
<gene>
    <name evidence="10" type="primary">LOC114338991</name>
</gene>
<evidence type="ECO:0000256" key="5">
    <source>
        <dbReference type="ARBA" id="ARBA00022825"/>
    </source>
</evidence>
<evidence type="ECO:0000313" key="10">
    <source>
        <dbReference type="RefSeq" id="XP_028145420.1"/>
    </source>
</evidence>
<dbReference type="OrthoDB" id="6339452at2759"/>
<dbReference type="SUPFAM" id="SSF50494">
    <property type="entry name" value="Trypsin-like serine proteases"/>
    <property type="match status" value="1"/>
</dbReference>
<dbReference type="CDD" id="cd00190">
    <property type="entry name" value="Tryp_SPc"/>
    <property type="match status" value="1"/>
</dbReference>
<evidence type="ECO:0000256" key="1">
    <source>
        <dbReference type="ARBA" id="ARBA00004613"/>
    </source>
</evidence>
<keyword evidence="3 7" id="KW-0645">Protease</keyword>
<dbReference type="Gene3D" id="2.40.10.10">
    <property type="entry name" value="Trypsin-like serine proteases"/>
    <property type="match status" value="1"/>
</dbReference>
<dbReference type="InterPro" id="IPR001254">
    <property type="entry name" value="Trypsin_dom"/>
</dbReference>
<dbReference type="Pfam" id="PF00089">
    <property type="entry name" value="Trypsin"/>
    <property type="match status" value="1"/>
</dbReference>
<keyword evidence="2" id="KW-0964">Secreted</keyword>
<keyword evidence="6" id="KW-1015">Disulfide bond</keyword>
<evidence type="ECO:0000259" key="9">
    <source>
        <dbReference type="PROSITE" id="PS50240"/>
    </source>
</evidence>
<dbReference type="PROSITE" id="PS00134">
    <property type="entry name" value="TRYPSIN_HIS"/>
    <property type="match status" value="1"/>
</dbReference>
<dbReference type="InParanoid" id="A0A6P7GNQ1"/>
<organism evidence="10">
    <name type="scientific">Diabrotica virgifera virgifera</name>
    <name type="common">western corn rootworm</name>
    <dbReference type="NCBI Taxonomy" id="50390"/>
    <lineage>
        <taxon>Eukaryota</taxon>
        <taxon>Metazoa</taxon>
        <taxon>Ecdysozoa</taxon>
        <taxon>Arthropoda</taxon>
        <taxon>Hexapoda</taxon>
        <taxon>Insecta</taxon>
        <taxon>Pterygota</taxon>
        <taxon>Neoptera</taxon>
        <taxon>Endopterygota</taxon>
        <taxon>Coleoptera</taxon>
        <taxon>Polyphaga</taxon>
        <taxon>Cucujiformia</taxon>
        <taxon>Chrysomeloidea</taxon>
        <taxon>Chrysomelidae</taxon>
        <taxon>Galerucinae</taxon>
        <taxon>Diabroticina</taxon>
        <taxon>Diabroticites</taxon>
        <taxon>Diabrotica</taxon>
    </lineage>
</organism>
<dbReference type="InterPro" id="IPR033116">
    <property type="entry name" value="TRYPSIN_SER"/>
</dbReference>
<dbReference type="RefSeq" id="XP_028145420.1">
    <property type="nucleotide sequence ID" value="XM_028289619.1"/>
</dbReference>
<dbReference type="AlphaFoldDB" id="A0A6P7GNQ1"/>
<dbReference type="PANTHER" id="PTHR24252:SF7">
    <property type="entry name" value="HYALIN"/>
    <property type="match status" value="1"/>
</dbReference>
<evidence type="ECO:0000256" key="2">
    <source>
        <dbReference type="ARBA" id="ARBA00022525"/>
    </source>
</evidence>
<feature type="region of interest" description="Disordered" evidence="8">
    <location>
        <begin position="187"/>
        <end position="219"/>
    </location>
</feature>
<proteinExistence type="predicted"/>
<name>A0A6P7GNQ1_DIAVI</name>
<protein>
    <submittedName>
        <fullName evidence="10">Serine proteinase stubble-like</fullName>
    </submittedName>
</protein>
<dbReference type="KEGG" id="dvv:114338991"/>
<feature type="compositionally biased region" description="Low complexity" evidence="8">
    <location>
        <begin position="189"/>
        <end position="219"/>
    </location>
</feature>
<dbReference type="GO" id="GO:0005576">
    <property type="term" value="C:extracellular region"/>
    <property type="evidence" value="ECO:0007669"/>
    <property type="project" value="UniProtKB-SubCell"/>
</dbReference>
<evidence type="ECO:0000256" key="8">
    <source>
        <dbReference type="SAM" id="MobiDB-lite"/>
    </source>
</evidence>
<accession>A0A6P7GNQ1</accession>
<reference evidence="10" key="1">
    <citation type="submission" date="2025-08" db="UniProtKB">
        <authorList>
            <consortium name="RefSeq"/>
        </authorList>
    </citation>
    <scope>IDENTIFICATION</scope>
    <source>
        <tissue evidence="10">Whole insect</tissue>
    </source>
</reference>
<dbReference type="InterPro" id="IPR009003">
    <property type="entry name" value="Peptidase_S1_PA"/>
</dbReference>
<dbReference type="PROSITE" id="PS00135">
    <property type="entry name" value="TRYPSIN_SER"/>
    <property type="match status" value="1"/>
</dbReference>
<dbReference type="InterPro" id="IPR043504">
    <property type="entry name" value="Peptidase_S1_PA_chymotrypsin"/>
</dbReference>
<dbReference type="FunFam" id="2.40.10.10:FF:000047">
    <property type="entry name" value="Trypsin eta"/>
    <property type="match status" value="1"/>
</dbReference>
<keyword evidence="5 7" id="KW-0720">Serine protease</keyword>
<dbReference type="PROSITE" id="PS50240">
    <property type="entry name" value="TRYPSIN_DOM"/>
    <property type="match status" value="1"/>
</dbReference>
<evidence type="ECO:0000256" key="6">
    <source>
        <dbReference type="ARBA" id="ARBA00023157"/>
    </source>
</evidence>
<dbReference type="InterPro" id="IPR001314">
    <property type="entry name" value="Peptidase_S1A"/>
</dbReference>
<comment type="subcellular location">
    <subcellularLocation>
        <location evidence="1">Secreted</location>
    </subcellularLocation>
</comment>
<evidence type="ECO:0000256" key="4">
    <source>
        <dbReference type="ARBA" id="ARBA00022801"/>
    </source>
</evidence>
<dbReference type="PANTHER" id="PTHR24252">
    <property type="entry name" value="ACROSIN-RELATED"/>
    <property type="match status" value="1"/>
</dbReference>
<dbReference type="GO" id="GO:0004252">
    <property type="term" value="F:serine-type endopeptidase activity"/>
    <property type="evidence" value="ECO:0007669"/>
    <property type="project" value="InterPro"/>
</dbReference>
<evidence type="ECO:0000256" key="3">
    <source>
        <dbReference type="ARBA" id="ARBA00022670"/>
    </source>
</evidence>
<dbReference type="GO" id="GO:0016485">
    <property type="term" value="P:protein processing"/>
    <property type="evidence" value="ECO:0007669"/>
    <property type="project" value="UniProtKB-ARBA"/>
</dbReference>
<dbReference type="SMART" id="SM00020">
    <property type="entry name" value="Tryp_SPc"/>
    <property type="match status" value="1"/>
</dbReference>
<keyword evidence="4 7" id="KW-0378">Hydrolase</keyword>
<evidence type="ECO:0000256" key="7">
    <source>
        <dbReference type="RuleBase" id="RU363034"/>
    </source>
</evidence>
<feature type="domain" description="Peptidase S1" evidence="9">
    <location>
        <begin position="485"/>
        <end position="727"/>
    </location>
</feature>
<sequence>MASVWTKNNRNLVVLVACFFGIHGFQTRIRRIMTPQGGGSDSIPNPQVWPVPFYSNNGLIITQPSVQPVQTAEPVQPVVTPATPIVTQTSPQPPATIGTVNNINISPAPIVANFKAPNTPNQLPSIHETPIINPDWMINYAVNPPVTVPPVTSATAATSAAPDVFIIDPQYMITPAPYIPPPVVSTVETNSPVSTSTSLSTTESVQTSTPLPSSTSSITTVSPTVASTLAVTNMTSTSTVTTTSPASVTSTTTTTTLDTKMSSTVLLNTTVTTQTPFTSVPLNSTRNSRNSTTLSLTDTPFTSAIVTPRPRPEPIISTESTLNGISTATPCENPSTLRPLGLDCNYTFKPPQLANQVLVVNPSGTASIFQVELPAVIKFDLNITSMPNYIVSVSPATDVGSDVIEIVSATSASLVSSTDTFASSLNTINIDLSDPNLNTGWSSTLSPFITSPVVPQPLNRISQEKCIEYSSSRRSARKSQVTVFIIGGQSSKQKEFPHMAALGYGVKSENQWLCGGSLISENYVLTAAHCLTAPSLGAVQYVRLGTTTLQTETLDSADYNVVRRIPYPTYVNGRQYDDIALLQLDRPVQFTEYIQPICLFASTDLSNVQLTATGWGKTSNYGSIAKDLQKVDLDYVPNDVCQKAYSIIPKDELPYGIIDTSQLCGGTQDGSKDTCQGDSGGPLQVQQDGRLYIVGITSFGIGCGKPGIPGVYTRVSNYLPWIEQTVWGR</sequence>